<evidence type="ECO:0000313" key="2">
    <source>
        <dbReference type="EMBL" id="MDQ0340042.1"/>
    </source>
</evidence>
<evidence type="ECO:0000313" key="3">
    <source>
        <dbReference type="Proteomes" id="UP001232445"/>
    </source>
</evidence>
<dbReference type="InterPro" id="IPR015020">
    <property type="entry name" value="Rv2525c-like_Glyco_Hydro-like"/>
</dbReference>
<gene>
    <name evidence="2" type="ORF">J2S00_002837</name>
</gene>
<proteinExistence type="predicted"/>
<sequence>MPYEWGVDSAAPVTESFFQCVVDHFGYPSYWGRYLTTVPNVSDGLTRQEIALLRGRGVKIWPIYNEFVDAIGYRNGRVAARNSIYHAQRLGIPEGIMLTANLEYAIDEAWIRGWVDAIYPSGYRPGLYGDPAEGDFSTAYCQAVQNSNLVAAQAIIWSNMPRPGVTRRAEAPAYRPSMPPCQANVWGWQYGWDDPTCNMPIDSNLIDSKLMQYLW</sequence>
<comment type="caution">
    <text evidence="2">The sequence shown here is derived from an EMBL/GenBank/DDBJ whole genome shotgun (WGS) entry which is preliminary data.</text>
</comment>
<keyword evidence="3" id="KW-1185">Reference proteome</keyword>
<feature type="domain" description="Rv2525c-like glycoside hydrolase-like" evidence="1">
    <location>
        <begin position="30"/>
        <end position="143"/>
    </location>
</feature>
<dbReference type="Gene3D" id="3.20.20.80">
    <property type="entry name" value="Glycosidases"/>
    <property type="match status" value="1"/>
</dbReference>
<name>A0ABU0CUF0_9BACI</name>
<dbReference type="InterPro" id="IPR017853">
    <property type="entry name" value="GH"/>
</dbReference>
<dbReference type="EMBL" id="JAUSUQ010000011">
    <property type="protein sequence ID" value="MDQ0340042.1"/>
    <property type="molecule type" value="Genomic_DNA"/>
</dbReference>
<evidence type="ECO:0000259" key="1">
    <source>
        <dbReference type="Pfam" id="PF08924"/>
    </source>
</evidence>
<organism evidence="2 3">
    <name type="scientific">Caldalkalibacillus uzonensis</name>
    <dbReference type="NCBI Taxonomy" id="353224"/>
    <lineage>
        <taxon>Bacteria</taxon>
        <taxon>Bacillati</taxon>
        <taxon>Bacillota</taxon>
        <taxon>Bacilli</taxon>
        <taxon>Bacillales</taxon>
        <taxon>Bacillaceae</taxon>
        <taxon>Caldalkalibacillus</taxon>
    </lineage>
</organism>
<dbReference type="Proteomes" id="UP001232445">
    <property type="component" value="Unassembled WGS sequence"/>
</dbReference>
<dbReference type="Pfam" id="PF08924">
    <property type="entry name" value="Rv2525c_GlyHyd-like"/>
    <property type="match status" value="1"/>
</dbReference>
<dbReference type="SUPFAM" id="SSF51445">
    <property type="entry name" value="(Trans)glycosidases"/>
    <property type="match status" value="1"/>
</dbReference>
<reference evidence="2 3" key="1">
    <citation type="submission" date="2023-07" db="EMBL/GenBank/DDBJ databases">
        <title>Genomic Encyclopedia of Type Strains, Phase IV (KMG-IV): sequencing the most valuable type-strain genomes for metagenomic binning, comparative biology and taxonomic classification.</title>
        <authorList>
            <person name="Goeker M."/>
        </authorList>
    </citation>
    <scope>NUCLEOTIDE SEQUENCE [LARGE SCALE GENOMIC DNA]</scope>
    <source>
        <strain evidence="2 3">DSM 17740</strain>
    </source>
</reference>
<protein>
    <recommendedName>
        <fullName evidence="1">Rv2525c-like glycoside hydrolase-like domain-containing protein</fullName>
    </recommendedName>
</protein>
<accession>A0ABU0CUF0</accession>